<evidence type="ECO:0000256" key="2">
    <source>
        <dbReference type="ARBA" id="ARBA00022692"/>
    </source>
</evidence>
<dbReference type="Pfam" id="PF07690">
    <property type="entry name" value="MFS_1"/>
    <property type="match status" value="1"/>
</dbReference>
<dbReference type="GO" id="GO:0005886">
    <property type="term" value="C:plasma membrane"/>
    <property type="evidence" value="ECO:0007669"/>
    <property type="project" value="TreeGrafter"/>
</dbReference>
<keyword evidence="7" id="KW-1185">Reference proteome</keyword>
<accession>A0AAN9YQA6</accession>
<proteinExistence type="predicted"/>
<dbReference type="InterPro" id="IPR036259">
    <property type="entry name" value="MFS_trans_sf"/>
</dbReference>
<dbReference type="Proteomes" id="UP001320420">
    <property type="component" value="Unassembled WGS sequence"/>
</dbReference>
<sequence length="726" mass="79474">MSQWGRKGISKRILGTGELTNRAWHINVLARKPKRVPSLPLELWMKIIRYITDREEAAGDPIGGMLYLWLRVRAVSHHLRTAVELVFRDLYLKQVFVGQANISPSKLNAQITWFPYARLAEAEEERSLRRGERAIFASNDFWGGRLGTAVTAAAAAPPQQQQQQQDQEGELQDLAVWLPPDRNLDFIQIADIDVNHSRREVMLDWRDVFSAFVPKVARRRARERRNPPSQFQFRPRVAYRVSKNPREIDNTTVYIYRNYAVSDFDSLSQLAALSTAGTIVFAAAKPPIAKLANVAGRGPTYALAIACYCLSYVLMAASRRFGTYAAGTVLYSVGQSGTNLLNDIVIADITTARQRALGIGLSFWPFLITPWTSALIVERVVAPGPDGGIGWRWGIGMLAILMPFCASFIIATLLYYQGKAKRHGAQTQTLASQKSKVRMTVDSLREFCSQVDVGGVVLFSGGLALLLLPLTLAATTPAQWRTPWVGGLLAAGAILLVALPFYEHRVARHPVVPPRYFASRTIVLCLVLIALDNIVFSATHTYIYAWATVAKGLGARDATFFTFVNGVTQCLVAIAAGFAMLRSRRYKWVCVLGSAVRLAGYGAMLRLRGPENSTAEIFAVQLVQGIGSGMVSTTLLVPAQVVLPHRDMPQVTALVICFAFVGGSIGSCIAGGIYTNTLEPALWNYLGSGTTAETVAALANSITGVVPDWGTPERVAVSYAVSLARI</sequence>
<dbReference type="Gene3D" id="1.20.1250.20">
    <property type="entry name" value="MFS general substrate transporter like domains"/>
    <property type="match status" value="2"/>
</dbReference>
<keyword evidence="2 5" id="KW-0812">Transmembrane</keyword>
<dbReference type="EMBL" id="JAKJXP020000069">
    <property type="protein sequence ID" value="KAK7750184.1"/>
    <property type="molecule type" value="Genomic_DNA"/>
</dbReference>
<evidence type="ECO:0000256" key="5">
    <source>
        <dbReference type="SAM" id="Phobius"/>
    </source>
</evidence>
<name>A0AAN9YQA6_9PEZI</name>
<evidence type="ECO:0000256" key="3">
    <source>
        <dbReference type="ARBA" id="ARBA00022989"/>
    </source>
</evidence>
<evidence type="ECO:0000256" key="1">
    <source>
        <dbReference type="ARBA" id="ARBA00004141"/>
    </source>
</evidence>
<feature type="transmembrane region" description="Helical" evidence="5">
    <location>
        <begin position="356"/>
        <end position="377"/>
    </location>
</feature>
<evidence type="ECO:0008006" key="8">
    <source>
        <dbReference type="Google" id="ProtNLM"/>
    </source>
</evidence>
<keyword evidence="4 5" id="KW-0472">Membrane</keyword>
<feature type="transmembrane region" description="Helical" evidence="5">
    <location>
        <begin position="389"/>
        <end position="416"/>
    </location>
</feature>
<feature type="transmembrane region" description="Helical" evidence="5">
    <location>
        <begin position="617"/>
        <end position="639"/>
    </location>
</feature>
<feature type="transmembrane region" description="Helical" evidence="5">
    <location>
        <begin position="522"/>
        <end position="546"/>
    </location>
</feature>
<dbReference type="InterPro" id="IPR011701">
    <property type="entry name" value="MFS"/>
</dbReference>
<reference evidence="6 7" key="1">
    <citation type="submission" date="2024-02" db="EMBL/GenBank/DDBJ databases">
        <title>De novo assembly and annotation of 12 fungi associated with fruit tree decline syndrome in Ontario, Canada.</title>
        <authorList>
            <person name="Sulman M."/>
            <person name="Ellouze W."/>
            <person name="Ilyukhin E."/>
        </authorList>
    </citation>
    <scope>NUCLEOTIDE SEQUENCE [LARGE SCALE GENOMIC DNA]</scope>
    <source>
        <strain evidence="6 7">M11/M66-122</strain>
    </source>
</reference>
<dbReference type="GO" id="GO:0015343">
    <property type="term" value="F:siderophore-iron transmembrane transporter activity"/>
    <property type="evidence" value="ECO:0007669"/>
    <property type="project" value="TreeGrafter"/>
</dbReference>
<feature type="transmembrane region" description="Helical" evidence="5">
    <location>
        <begin position="484"/>
        <end position="502"/>
    </location>
</feature>
<organism evidence="6 7">
    <name type="scientific">Diatrype stigma</name>
    <dbReference type="NCBI Taxonomy" id="117547"/>
    <lineage>
        <taxon>Eukaryota</taxon>
        <taxon>Fungi</taxon>
        <taxon>Dikarya</taxon>
        <taxon>Ascomycota</taxon>
        <taxon>Pezizomycotina</taxon>
        <taxon>Sordariomycetes</taxon>
        <taxon>Xylariomycetidae</taxon>
        <taxon>Xylariales</taxon>
        <taxon>Diatrypaceae</taxon>
        <taxon>Diatrype</taxon>
    </lineage>
</organism>
<dbReference type="PANTHER" id="PTHR23501:SF200">
    <property type="entry name" value="TRANSPORTER, PUTATIVE (AFU_ORTHOLOGUE AFUA_3G01360)-RELATED"/>
    <property type="match status" value="1"/>
</dbReference>
<feature type="transmembrane region" description="Helical" evidence="5">
    <location>
        <begin position="300"/>
        <end position="317"/>
    </location>
</feature>
<evidence type="ECO:0000313" key="7">
    <source>
        <dbReference type="Proteomes" id="UP001320420"/>
    </source>
</evidence>
<feature type="transmembrane region" description="Helical" evidence="5">
    <location>
        <begin position="588"/>
        <end position="605"/>
    </location>
</feature>
<comment type="subcellular location">
    <subcellularLocation>
        <location evidence="1">Membrane</location>
        <topology evidence="1">Multi-pass membrane protein</topology>
    </subcellularLocation>
</comment>
<comment type="caution">
    <text evidence="6">The sequence shown here is derived from an EMBL/GenBank/DDBJ whole genome shotgun (WGS) entry which is preliminary data.</text>
</comment>
<feature type="transmembrane region" description="Helical" evidence="5">
    <location>
        <begin position="651"/>
        <end position="674"/>
    </location>
</feature>
<dbReference type="PANTHER" id="PTHR23501">
    <property type="entry name" value="MAJOR FACILITATOR SUPERFAMILY"/>
    <property type="match status" value="1"/>
</dbReference>
<feature type="transmembrane region" description="Helical" evidence="5">
    <location>
        <begin position="558"/>
        <end position="581"/>
    </location>
</feature>
<evidence type="ECO:0000313" key="6">
    <source>
        <dbReference type="EMBL" id="KAK7750184.1"/>
    </source>
</evidence>
<feature type="transmembrane region" description="Helical" evidence="5">
    <location>
        <begin position="453"/>
        <end position="472"/>
    </location>
</feature>
<protein>
    <recommendedName>
        <fullName evidence="8">Siderochrome-iron transporter</fullName>
    </recommendedName>
</protein>
<evidence type="ECO:0000256" key="4">
    <source>
        <dbReference type="ARBA" id="ARBA00023136"/>
    </source>
</evidence>
<dbReference type="AlphaFoldDB" id="A0AAN9YQA6"/>
<gene>
    <name evidence="6" type="ORF">SLS62_007935</name>
</gene>
<keyword evidence="3 5" id="KW-1133">Transmembrane helix</keyword>
<dbReference type="SUPFAM" id="SSF103473">
    <property type="entry name" value="MFS general substrate transporter"/>
    <property type="match status" value="2"/>
</dbReference>